<organism evidence="1 2">
    <name type="scientific">Leptidea sinapis</name>
    <dbReference type="NCBI Taxonomy" id="189913"/>
    <lineage>
        <taxon>Eukaryota</taxon>
        <taxon>Metazoa</taxon>
        <taxon>Ecdysozoa</taxon>
        <taxon>Arthropoda</taxon>
        <taxon>Hexapoda</taxon>
        <taxon>Insecta</taxon>
        <taxon>Pterygota</taxon>
        <taxon>Neoptera</taxon>
        <taxon>Endopterygota</taxon>
        <taxon>Lepidoptera</taxon>
        <taxon>Glossata</taxon>
        <taxon>Ditrysia</taxon>
        <taxon>Papilionoidea</taxon>
        <taxon>Pieridae</taxon>
        <taxon>Dismorphiinae</taxon>
        <taxon>Leptidea</taxon>
    </lineage>
</organism>
<keyword evidence="2" id="KW-1185">Reference proteome</keyword>
<gene>
    <name evidence="1" type="ORF">LSINAPIS_LOCUS8393</name>
</gene>
<feature type="non-terminal residue" evidence="1">
    <location>
        <position position="1"/>
    </location>
</feature>
<evidence type="ECO:0000313" key="1">
    <source>
        <dbReference type="EMBL" id="VVC97016.1"/>
    </source>
</evidence>
<dbReference type="AlphaFoldDB" id="A0A5E4QGS3"/>
<name>A0A5E4QGS3_9NEOP</name>
<reference evidence="1 2" key="1">
    <citation type="submission" date="2017-07" db="EMBL/GenBank/DDBJ databases">
        <authorList>
            <person name="Talla V."/>
            <person name="Backstrom N."/>
        </authorList>
    </citation>
    <scope>NUCLEOTIDE SEQUENCE [LARGE SCALE GENOMIC DNA]</scope>
</reference>
<protein>
    <submittedName>
        <fullName evidence="1">Uncharacterized protein</fullName>
    </submittedName>
</protein>
<dbReference type="Proteomes" id="UP000324832">
    <property type="component" value="Unassembled WGS sequence"/>
</dbReference>
<evidence type="ECO:0000313" key="2">
    <source>
        <dbReference type="Proteomes" id="UP000324832"/>
    </source>
</evidence>
<accession>A0A5E4QGS3</accession>
<proteinExistence type="predicted"/>
<sequence>KFTLIYYNNTDKIKNENSAKKKRPIDSTFPALPKPKVCYTRDNLLNKEEVSCQEAD</sequence>
<dbReference type="EMBL" id="FZQP02002990">
    <property type="protein sequence ID" value="VVC97016.1"/>
    <property type="molecule type" value="Genomic_DNA"/>
</dbReference>